<keyword evidence="10" id="KW-1185">Reference proteome</keyword>
<dbReference type="GO" id="GO:0000179">
    <property type="term" value="F:rRNA (adenine-N6,N6-)-dimethyltransferase activity"/>
    <property type="evidence" value="ECO:0007669"/>
    <property type="project" value="UniProtKB-UniRule"/>
</dbReference>
<comment type="caution">
    <text evidence="7">Lacks conserved residue(s) required for the propagation of feature annotation.</text>
</comment>
<proteinExistence type="inferred from homology"/>
<dbReference type="InterPro" id="IPR020598">
    <property type="entry name" value="rRNA_Ade_methylase_Trfase_N"/>
</dbReference>
<keyword evidence="4 7" id="KW-0808">Transferase</keyword>
<feature type="binding site" evidence="7">
    <location>
        <position position="25"/>
    </location>
    <ligand>
        <name>S-adenosyl-L-methionine</name>
        <dbReference type="ChEBI" id="CHEBI:59789"/>
    </ligand>
</feature>
<evidence type="ECO:0000256" key="5">
    <source>
        <dbReference type="ARBA" id="ARBA00022691"/>
    </source>
</evidence>
<dbReference type="Pfam" id="PF00398">
    <property type="entry name" value="RrnaAD"/>
    <property type="match status" value="1"/>
</dbReference>
<name>A0A0F7FJP4_9CREN</name>
<dbReference type="STRING" id="1550241.MA03_07715"/>
<dbReference type="InterPro" id="IPR029063">
    <property type="entry name" value="SAM-dependent_MTases_sf"/>
</dbReference>
<evidence type="ECO:0000259" key="8">
    <source>
        <dbReference type="SMART" id="SM00650"/>
    </source>
</evidence>
<evidence type="ECO:0000256" key="6">
    <source>
        <dbReference type="ARBA" id="ARBA00022884"/>
    </source>
</evidence>
<dbReference type="AlphaFoldDB" id="A0A0F7FJP4"/>
<keyword evidence="5 7" id="KW-0949">S-adenosyl-L-methionine</keyword>
<dbReference type="PANTHER" id="PTHR11727">
    <property type="entry name" value="DIMETHYLADENOSINE TRANSFERASE"/>
    <property type="match status" value="1"/>
</dbReference>
<dbReference type="Gene3D" id="3.40.50.150">
    <property type="entry name" value="Vaccinia Virus protein VP39"/>
    <property type="match status" value="1"/>
</dbReference>
<feature type="binding site" evidence="7">
    <location>
        <position position="46"/>
    </location>
    <ligand>
        <name>S-adenosyl-L-methionine</name>
        <dbReference type="ChEBI" id="CHEBI:59789"/>
    </ligand>
</feature>
<dbReference type="NCBIfam" id="TIGR00755">
    <property type="entry name" value="ksgA"/>
    <property type="match status" value="1"/>
</dbReference>
<dbReference type="GO" id="GO:0003723">
    <property type="term" value="F:RNA binding"/>
    <property type="evidence" value="ECO:0007669"/>
    <property type="project" value="UniProtKB-UniRule"/>
</dbReference>
<dbReference type="Proteomes" id="UP000067434">
    <property type="component" value="Chromosome"/>
</dbReference>
<dbReference type="SUPFAM" id="SSF53335">
    <property type="entry name" value="S-adenosyl-L-methionine-dependent methyltransferases"/>
    <property type="match status" value="1"/>
</dbReference>
<sequence>MLVDERFASMFAEVVDEGSVVYEIGCGLGSLTLPLSRVASYVFCSEIDPSLVKLLKECRGGMGKVDVVLTDAVFFTTSKSRHVVVSNTPFYLSSRIIAMLCRDASLVYAVLGIQREVGERMLAPPGTSIYGRLSILTQLCFSVEKLFTIPREAYKPRPHVETVVVKLIPRKELSPESIEAVESFTRSVFPYRRKKLSTGIVLGYGLKKEEVRRILSESGVDPDKRVDEISPDEALSLALKFSLTSRGLSTPRG</sequence>
<dbReference type="KEGG" id="thf:MA03_07715"/>
<feature type="binding site" evidence="7">
    <location>
        <position position="2"/>
    </location>
    <ligand>
        <name>S-adenosyl-L-methionine</name>
        <dbReference type="ChEBI" id="CHEBI:59789"/>
    </ligand>
</feature>
<keyword evidence="3 7" id="KW-0489">Methyltransferase</keyword>
<dbReference type="InterPro" id="IPR011530">
    <property type="entry name" value="rRNA_adenine_dimethylase"/>
</dbReference>
<organism evidence="9 10">
    <name type="scientific">Infirmifilum uzonense</name>
    <dbReference type="NCBI Taxonomy" id="1550241"/>
    <lineage>
        <taxon>Archaea</taxon>
        <taxon>Thermoproteota</taxon>
        <taxon>Thermoprotei</taxon>
        <taxon>Thermofilales</taxon>
        <taxon>Thermofilaceae</taxon>
        <taxon>Infirmifilum</taxon>
    </lineage>
</organism>
<comment type="similarity">
    <text evidence="7">Belongs to the class I-like SAM-binding methyltransferase superfamily. rRNA adenine N(6)-methyltransferase family.</text>
</comment>
<dbReference type="Gene3D" id="1.10.8.100">
    <property type="entry name" value="Ribosomal RNA adenine dimethylase-like, domain 2"/>
    <property type="match status" value="1"/>
</dbReference>
<dbReference type="PROSITE" id="PS01131">
    <property type="entry name" value="RRNA_A_DIMETH"/>
    <property type="match status" value="1"/>
</dbReference>
<evidence type="ECO:0000256" key="1">
    <source>
        <dbReference type="ARBA" id="ARBA00022490"/>
    </source>
</evidence>
<feature type="binding site" evidence="7">
    <location>
        <position position="71"/>
    </location>
    <ligand>
        <name>S-adenosyl-L-methionine</name>
        <dbReference type="ChEBI" id="CHEBI:59789"/>
    </ligand>
</feature>
<keyword evidence="1" id="KW-0963">Cytoplasm</keyword>
<accession>A0A0F7FJP4</accession>
<dbReference type="SMART" id="SM00650">
    <property type="entry name" value="rADc"/>
    <property type="match status" value="1"/>
</dbReference>
<dbReference type="EMBL" id="CP009961">
    <property type="protein sequence ID" value="AKG39144.1"/>
    <property type="molecule type" value="Genomic_DNA"/>
</dbReference>
<evidence type="ECO:0000313" key="9">
    <source>
        <dbReference type="EMBL" id="AKG39144.1"/>
    </source>
</evidence>
<dbReference type="InterPro" id="IPR023165">
    <property type="entry name" value="rRNA_Ade_diMease-like_C"/>
</dbReference>
<dbReference type="PANTHER" id="PTHR11727:SF7">
    <property type="entry name" value="DIMETHYLADENOSINE TRANSFERASE-RELATED"/>
    <property type="match status" value="1"/>
</dbReference>
<keyword evidence="2" id="KW-0698">rRNA processing</keyword>
<evidence type="ECO:0000256" key="2">
    <source>
        <dbReference type="ARBA" id="ARBA00022552"/>
    </source>
</evidence>
<protein>
    <recommendedName>
        <fullName evidence="8">Ribosomal RNA adenine methylase transferase N-terminal domain-containing protein</fullName>
    </recommendedName>
</protein>
<dbReference type="PATRIC" id="fig|1550241.5.peg.1597"/>
<dbReference type="InterPro" id="IPR020596">
    <property type="entry name" value="rRNA_Ade_Mease_Trfase_CS"/>
</dbReference>
<gene>
    <name evidence="9" type="ORF">MA03_07715</name>
</gene>
<evidence type="ECO:0000256" key="7">
    <source>
        <dbReference type="PROSITE-ProRule" id="PRU01026"/>
    </source>
</evidence>
<dbReference type="HOGENOM" id="CLU_041220_0_1_2"/>
<dbReference type="InterPro" id="IPR001737">
    <property type="entry name" value="KsgA/Erm"/>
</dbReference>
<evidence type="ECO:0000256" key="3">
    <source>
        <dbReference type="ARBA" id="ARBA00022603"/>
    </source>
</evidence>
<dbReference type="CDD" id="cd02440">
    <property type="entry name" value="AdoMet_MTases"/>
    <property type="match status" value="1"/>
</dbReference>
<reference evidence="9 10" key="1">
    <citation type="journal article" date="2015" name="Stand. Genomic Sci.">
        <title>Complete genome sequence of and proposal of Thermofilum uzonense sp. nov. a novel hyperthermophilic crenarchaeon and emended description of the genus Thermofilum.</title>
        <authorList>
            <person name="Toshchakov S.V."/>
            <person name="Korzhenkov A.A."/>
            <person name="Samarov N.I."/>
            <person name="Mazunin I.O."/>
            <person name="Mozhey O.I."/>
            <person name="Shmyr I.S."/>
            <person name="Derbikova K.S."/>
            <person name="Taranov E.A."/>
            <person name="Dominova I.N."/>
            <person name="Bonch-Osmolovskaya E.A."/>
            <person name="Patrushev M.V."/>
            <person name="Podosokorskaya O.A."/>
            <person name="Kublanov I.V."/>
        </authorList>
    </citation>
    <scope>NUCLEOTIDE SEQUENCE [LARGE SCALE GENOMIC DNA]</scope>
    <source>
        <strain evidence="9 10">1807-2</strain>
    </source>
</reference>
<feature type="binding site" evidence="7">
    <location>
        <position position="87"/>
    </location>
    <ligand>
        <name>S-adenosyl-L-methionine</name>
        <dbReference type="ChEBI" id="CHEBI:59789"/>
    </ligand>
</feature>
<keyword evidence="6 7" id="KW-0694">RNA-binding</keyword>
<feature type="domain" description="Ribosomal RNA adenine methylase transferase N-terminal" evidence="8">
    <location>
        <begin position="10"/>
        <end position="171"/>
    </location>
</feature>
<evidence type="ECO:0000313" key="10">
    <source>
        <dbReference type="Proteomes" id="UP000067434"/>
    </source>
</evidence>
<evidence type="ECO:0000256" key="4">
    <source>
        <dbReference type="ARBA" id="ARBA00022679"/>
    </source>
</evidence>
<dbReference type="PROSITE" id="PS51689">
    <property type="entry name" value="SAM_RNA_A_N6_MT"/>
    <property type="match status" value="1"/>
</dbReference>